<dbReference type="Proteomes" id="UP000427281">
    <property type="component" value="Chromosome"/>
</dbReference>
<proteinExistence type="predicted"/>
<reference evidence="1 2" key="1">
    <citation type="submission" date="2019-09" db="EMBL/GenBank/DDBJ databases">
        <title>Gimesia benthica sp. nov., a novel bacterium isolated from deep-sea water of the Northwest Indian Ocean.</title>
        <authorList>
            <person name="Dai X."/>
        </authorList>
    </citation>
    <scope>NUCLEOTIDE SEQUENCE [LARGE SCALE GENOMIC DNA]</scope>
    <source>
        <strain evidence="1 2">E7</strain>
    </source>
</reference>
<name>A0A6I6ADC0_9PLAN</name>
<dbReference type="KEGG" id="gim:F1728_10705"/>
<organism evidence="1 2">
    <name type="scientific">Gimesia benthica</name>
    <dbReference type="NCBI Taxonomy" id="2608982"/>
    <lineage>
        <taxon>Bacteria</taxon>
        <taxon>Pseudomonadati</taxon>
        <taxon>Planctomycetota</taxon>
        <taxon>Planctomycetia</taxon>
        <taxon>Planctomycetales</taxon>
        <taxon>Planctomycetaceae</taxon>
        <taxon>Gimesia</taxon>
    </lineage>
</organism>
<protein>
    <submittedName>
        <fullName evidence="1">Uncharacterized protein</fullName>
    </submittedName>
</protein>
<evidence type="ECO:0000313" key="1">
    <source>
        <dbReference type="EMBL" id="QGQ23111.1"/>
    </source>
</evidence>
<evidence type="ECO:0000313" key="2">
    <source>
        <dbReference type="Proteomes" id="UP000427281"/>
    </source>
</evidence>
<dbReference type="EMBL" id="CP043930">
    <property type="protein sequence ID" value="QGQ23111.1"/>
    <property type="molecule type" value="Genomic_DNA"/>
</dbReference>
<sequence>MAIKRCLFPERTTFRGLRFPCAVLILLTCVSTASLQTARTDEAEPRKTRPEQECFIKPLTFFNEVSWKEAVDISDEYQHALNHFDSTNESMLQKYQAPGFSSPGPGTLNPPVKNEDAMIVFLGYMHSTHRTGLLTNTLLDKINQKQKTYYYASNRYKLFCREQRPAYDALSRMGPNVVHATLRIIGQEPDKENRYYMAKLLCLVLRKKFALLYLEDRQEQVTADDKLTASQKTEALARYGEAIAAVKEMEDRVRH</sequence>
<gene>
    <name evidence="1" type="ORF">F1728_10705</name>
</gene>
<accession>A0A6I6ADC0</accession>
<keyword evidence="2" id="KW-1185">Reference proteome</keyword>
<dbReference type="AlphaFoldDB" id="A0A6I6ADC0"/>
<dbReference type="RefSeq" id="WP_155364106.1">
    <property type="nucleotide sequence ID" value="NZ_CP043930.1"/>
</dbReference>